<gene>
    <name evidence="1" type="ORF">T11_9226</name>
</gene>
<comment type="caution">
    <text evidence="1">The sequence shown here is derived from an EMBL/GenBank/DDBJ whole genome shotgun (WGS) entry which is preliminary data.</text>
</comment>
<keyword evidence="2" id="KW-1185">Reference proteome</keyword>
<dbReference type="AlphaFoldDB" id="A0A0V1HKW2"/>
<name>A0A0V1HKW2_9BILA</name>
<dbReference type="EMBL" id="JYDP01000050">
    <property type="protein sequence ID" value="KRZ11406.1"/>
    <property type="molecule type" value="Genomic_DNA"/>
</dbReference>
<reference evidence="1 2" key="1">
    <citation type="submission" date="2015-01" db="EMBL/GenBank/DDBJ databases">
        <title>Evolution of Trichinella species and genotypes.</title>
        <authorList>
            <person name="Korhonen P.K."/>
            <person name="Edoardo P."/>
            <person name="Giuseppe L.R."/>
            <person name="Gasser R.B."/>
        </authorList>
    </citation>
    <scope>NUCLEOTIDE SEQUENCE [LARGE SCALE GENOMIC DNA]</scope>
    <source>
        <strain evidence="1">ISS1029</strain>
    </source>
</reference>
<accession>A0A0V1HKW2</accession>
<evidence type="ECO:0000313" key="2">
    <source>
        <dbReference type="Proteomes" id="UP000055024"/>
    </source>
</evidence>
<evidence type="ECO:0000313" key="1">
    <source>
        <dbReference type="EMBL" id="KRZ11406.1"/>
    </source>
</evidence>
<protein>
    <submittedName>
        <fullName evidence="1">Uncharacterized protein</fullName>
    </submittedName>
</protein>
<proteinExistence type="predicted"/>
<organism evidence="1 2">
    <name type="scientific">Trichinella zimbabwensis</name>
    <dbReference type="NCBI Taxonomy" id="268475"/>
    <lineage>
        <taxon>Eukaryota</taxon>
        <taxon>Metazoa</taxon>
        <taxon>Ecdysozoa</taxon>
        <taxon>Nematoda</taxon>
        <taxon>Enoplea</taxon>
        <taxon>Dorylaimia</taxon>
        <taxon>Trichinellida</taxon>
        <taxon>Trichinellidae</taxon>
        <taxon>Trichinella</taxon>
    </lineage>
</organism>
<sequence length="110" mass="12438">MDFRRQQYLLFSSATPVGSSISDSGRRSQRAFDLLRNCTSLPMTEDSVAKNNPLWVSFGHKCGFSFLYRPIFFILHFKNPFDGLLGSHNWFSRWDASSSLIALSHSLASG</sequence>
<dbReference type="Proteomes" id="UP000055024">
    <property type="component" value="Unassembled WGS sequence"/>
</dbReference>